<evidence type="ECO:0000259" key="6">
    <source>
        <dbReference type="Pfam" id="PF13515"/>
    </source>
</evidence>
<accession>A0ABT6WIN0</accession>
<keyword evidence="2 5" id="KW-0812">Transmembrane</keyword>
<dbReference type="EMBL" id="JASCTH010000007">
    <property type="protein sequence ID" value="MDI6099591.1"/>
    <property type="molecule type" value="Genomic_DNA"/>
</dbReference>
<protein>
    <submittedName>
        <fullName evidence="7">FUSC family protein</fullName>
    </submittedName>
</protein>
<feature type="domain" description="Integral membrane bound transporter" evidence="6">
    <location>
        <begin position="47"/>
        <end position="167"/>
    </location>
</feature>
<feature type="transmembrane region" description="Helical" evidence="5">
    <location>
        <begin position="121"/>
        <end position="143"/>
    </location>
</feature>
<evidence type="ECO:0000313" key="8">
    <source>
        <dbReference type="Proteomes" id="UP001241758"/>
    </source>
</evidence>
<dbReference type="InterPro" id="IPR049453">
    <property type="entry name" value="Memb_transporter_dom"/>
</dbReference>
<evidence type="ECO:0000313" key="7">
    <source>
        <dbReference type="EMBL" id="MDI6099591.1"/>
    </source>
</evidence>
<dbReference type="Proteomes" id="UP001241758">
    <property type="component" value="Unassembled WGS sequence"/>
</dbReference>
<comment type="caution">
    <text evidence="7">The sequence shown here is derived from an EMBL/GenBank/DDBJ whole genome shotgun (WGS) entry which is preliminary data.</text>
</comment>
<keyword evidence="4 5" id="KW-0472">Membrane</keyword>
<proteinExistence type="predicted"/>
<evidence type="ECO:0000256" key="2">
    <source>
        <dbReference type="ARBA" id="ARBA00022692"/>
    </source>
</evidence>
<sequence length="386" mass="40801">MLSIMKLPLGDHRLFARAGRQVRSSVERLRRAARPALAAAAAATCAWIIAADLIGHPDPVFAPTAALIVLGEARGRRLRQTTETVFGVAAGVFVAEFAVRALGTGAVSLFIVLLLTVAPMIAAGASSTLVVQASISALYLVVVAAPQGNLIPFRFADALLGGAVAIVASQIMAARKPLAPLVAQARQTYADLADLLDDLREAIGNCDEPAAGAVLDRAHRLNDCVELLHTEALAAGETLRLRIRRRRRLEQVRNVEATTHQLDHVVGNVWVLARHAVTLTRLHTSTPPDLERAIRALASAVRSAGDALATDLTGGDDPDRHAGQADADALEAVRIAAKLLESEPAPPVTMIVGQIRTTAVDLLRGVGQDDDVLSRVDEAIGWHPSP</sequence>
<gene>
    <name evidence="7" type="ORF">QLQ12_13385</name>
</gene>
<evidence type="ECO:0000256" key="3">
    <source>
        <dbReference type="ARBA" id="ARBA00022989"/>
    </source>
</evidence>
<feature type="transmembrane region" description="Helical" evidence="5">
    <location>
        <begin position="85"/>
        <end position="115"/>
    </location>
</feature>
<evidence type="ECO:0000256" key="4">
    <source>
        <dbReference type="ARBA" id="ARBA00023136"/>
    </source>
</evidence>
<evidence type="ECO:0000256" key="1">
    <source>
        <dbReference type="ARBA" id="ARBA00004141"/>
    </source>
</evidence>
<keyword evidence="8" id="KW-1185">Reference proteome</keyword>
<dbReference type="Pfam" id="PF13515">
    <property type="entry name" value="FUSC_2"/>
    <property type="match status" value="1"/>
</dbReference>
<feature type="transmembrane region" description="Helical" evidence="5">
    <location>
        <begin position="155"/>
        <end position="173"/>
    </location>
</feature>
<comment type="subcellular location">
    <subcellularLocation>
        <location evidence="1">Membrane</location>
        <topology evidence="1">Multi-pass membrane protein</topology>
    </subcellularLocation>
</comment>
<reference evidence="7 8" key="1">
    <citation type="submission" date="2023-05" db="EMBL/GenBank/DDBJ databases">
        <title>Actinoplanes sp. NEAU-A12 genome sequencing.</title>
        <authorList>
            <person name="Wang Z.-S."/>
        </authorList>
    </citation>
    <scope>NUCLEOTIDE SEQUENCE [LARGE SCALE GENOMIC DNA]</scope>
    <source>
        <strain evidence="7 8">NEAU-A12</strain>
    </source>
</reference>
<keyword evidence="3 5" id="KW-1133">Transmembrane helix</keyword>
<name>A0ABT6WIN0_9ACTN</name>
<evidence type="ECO:0000256" key="5">
    <source>
        <dbReference type="SAM" id="Phobius"/>
    </source>
</evidence>
<organism evidence="7 8">
    <name type="scientific">Actinoplanes sandaracinus</name>
    <dbReference type="NCBI Taxonomy" id="3045177"/>
    <lineage>
        <taxon>Bacteria</taxon>
        <taxon>Bacillati</taxon>
        <taxon>Actinomycetota</taxon>
        <taxon>Actinomycetes</taxon>
        <taxon>Micromonosporales</taxon>
        <taxon>Micromonosporaceae</taxon>
        <taxon>Actinoplanes</taxon>
    </lineage>
</organism>